<sequence>MSELVNIAGTGEGCPVCDGAGPFTSDAAAIAHMGQHNARALAWAYLQEKAIVQRILVELDEPGGITAEDEIDELIKEVELVAGESSARRAAPY</sequence>
<gene>
    <name evidence="1" type="ORF">FH965_19545</name>
</gene>
<dbReference type="AlphaFoldDB" id="A0A516RA06"/>
<evidence type="ECO:0000313" key="2">
    <source>
        <dbReference type="Proteomes" id="UP000316806"/>
    </source>
</evidence>
<evidence type="ECO:0000313" key="1">
    <source>
        <dbReference type="EMBL" id="QDQ12481.1"/>
    </source>
</evidence>
<dbReference type="Proteomes" id="UP000316806">
    <property type="component" value="Chromosome"/>
</dbReference>
<organism evidence="1 2">
    <name type="scientific">Streptomyces spectabilis</name>
    <dbReference type="NCBI Taxonomy" id="68270"/>
    <lineage>
        <taxon>Bacteria</taxon>
        <taxon>Bacillati</taxon>
        <taxon>Actinomycetota</taxon>
        <taxon>Actinomycetes</taxon>
        <taxon>Kitasatosporales</taxon>
        <taxon>Streptomycetaceae</taxon>
        <taxon>Streptomyces</taxon>
    </lineage>
</organism>
<accession>A0A516RA06</accession>
<dbReference type="EMBL" id="CP040916">
    <property type="protein sequence ID" value="QDQ12481.1"/>
    <property type="molecule type" value="Genomic_DNA"/>
</dbReference>
<reference evidence="1 2" key="1">
    <citation type="journal article" date="2019" name="J. Ind. Microbiol. Biotechnol.">
        <title>The complete genomic sequence of Streptomyces spectabilis NRRL-2792 and identification of secondary metabolite biosynthetic gene clusters.</title>
        <authorList>
            <person name="Sinha A."/>
            <person name="Phillips-Salemka S."/>
            <person name="Niraula T.A."/>
            <person name="Short K.A."/>
            <person name="Niraula N.P."/>
        </authorList>
    </citation>
    <scope>NUCLEOTIDE SEQUENCE [LARGE SCALE GENOMIC DNA]</scope>
    <source>
        <strain evidence="1 2">NRRL 2792</strain>
    </source>
</reference>
<proteinExistence type="predicted"/>
<dbReference type="RefSeq" id="WP_144319829.1">
    <property type="nucleotide sequence ID" value="NZ_CP040916.1"/>
</dbReference>
<name>A0A516RA06_STRST</name>
<protein>
    <submittedName>
        <fullName evidence="1">Uncharacterized protein</fullName>
    </submittedName>
</protein>